<evidence type="ECO:0000313" key="3">
    <source>
        <dbReference type="Proteomes" id="UP000541444"/>
    </source>
</evidence>
<reference evidence="2 3" key="1">
    <citation type="journal article" date="2020" name="IScience">
        <title>Genome Sequencing of the Endangered Kingdonia uniflora (Circaeasteraceae, Ranunculales) Reveals Potential Mechanisms of Evolutionary Specialization.</title>
        <authorList>
            <person name="Sun Y."/>
            <person name="Deng T."/>
            <person name="Zhang A."/>
            <person name="Moore M.J."/>
            <person name="Landis J.B."/>
            <person name="Lin N."/>
            <person name="Zhang H."/>
            <person name="Zhang X."/>
            <person name="Huang J."/>
            <person name="Zhang X."/>
            <person name="Sun H."/>
            <person name="Wang H."/>
        </authorList>
    </citation>
    <scope>NUCLEOTIDE SEQUENCE [LARGE SCALE GENOMIC DNA]</scope>
    <source>
        <strain evidence="2">TB1705</strain>
        <tissue evidence="2">Leaf</tissue>
    </source>
</reference>
<evidence type="ECO:0000256" key="1">
    <source>
        <dbReference type="SAM" id="Phobius"/>
    </source>
</evidence>
<gene>
    <name evidence="2" type="ORF">GIB67_004361</name>
</gene>
<name>A0A7J7MRB0_9MAGN</name>
<organism evidence="2 3">
    <name type="scientific">Kingdonia uniflora</name>
    <dbReference type="NCBI Taxonomy" id="39325"/>
    <lineage>
        <taxon>Eukaryota</taxon>
        <taxon>Viridiplantae</taxon>
        <taxon>Streptophyta</taxon>
        <taxon>Embryophyta</taxon>
        <taxon>Tracheophyta</taxon>
        <taxon>Spermatophyta</taxon>
        <taxon>Magnoliopsida</taxon>
        <taxon>Ranunculales</taxon>
        <taxon>Circaeasteraceae</taxon>
        <taxon>Kingdonia</taxon>
    </lineage>
</organism>
<evidence type="ECO:0000313" key="2">
    <source>
        <dbReference type="EMBL" id="KAF6157423.1"/>
    </source>
</evidence>
<dbReference type="AlphaFoldDB" id="A0A7J7MRB0"/>
<feature type="transmembrane region" description="Helical" evidence="1">
    <location>
        <begin position="42"/>
        <end position="60"/>
    </location>
</feature>
<comment type="caution">
    <text evidence="2">The sequence shown here is derived from an EMBL/GenBank/DDBJ whole genome shotgun (WGS) entry which is preliminary data.</text>
</comment>
<dbReference type="Proteomes" id="UP000541444">
    <property type="component" value="Unassembled WGS sequence"/>
</dbReference>
<accession>A0A7J7MRB0</accession>
<keyword evidence="1" id="KW-0472">Membrane</keyword>
<sequence>SLLYTYARCILERDQTFVTLPEVGRNTLQRECDPRLEQSQPLSLVVGAVPVSGISSFLLLRCYVTGVHYLLLLLPETTVAVLVLSVAVANETCLKLLLR</sequence>
<keyword evidence="3" id="KW-1185">Reference proteome</keyword>
<protein>
    <submittedName>
        <fullName evidence="2">Uncharacterized protein</fullName>
    </submittedName>
</protein>
<keyword evidence="1" id="KW-1133">Transmembrane helix</keyword>
<feature type="non-terminal residue" evidence="2">
    <location>
        <position position="1"/>
    </location>
</feature>
<proteinExistence type="predicted"/>
<keyword evidence="1" id="KW-0812">Transmembrane</keyword>
<feature type="transmembrane region" description="Helical" evidence="1">
    <location>
        <begin position="66"/>
        <end position="89"/>
    </location>
</feature>
<dbReference type="EMBL" id="JACGCM010001275">
    <property type="protein sequence ID" value="KAF6157423.1"/>
    <property type="molecule type" value="Genomic_DNA"/>
</dbReference>